<dbReference type="Pfam" id="PF00293">
    <property type="entry name" value="NUDIX"/>
    <property type="match status" value="1"/>
</dbReference>
<protein>
    <recommendedName>
        <fullName evidence="6">Nudix hydrolase domain-containing protein</fullName>
    </recommendedName>
</protein>
<dbReference type="GO" id="GO:0006742">
    <property type="term" value="P:NADP+ catabolic process"/>
    <property type="evidence" value="ECO:0007669"/>
    <property type="project" value="TreeGrafter"/>
</dbReference>
<sequence length="379" mass="42472">MFPSVTGARRLLPLIRFVSTATAKQKPALRRHSMCFVYSIREGRRLNFGESVLDRITDEDEATVSLYQYGDNVAIDSIHPDAIHLVAGRLPGCPLSRKNRVNYGNVLTGQSTGMKRPHIAVASVCLLQSPNADGLLLTQRPWHMRSYPGVWVPPGGHCEFAEPPQVAAVRELCEELGFDAAVKGRWEEEVNITPSSLIPLCAWEATYPCYSPSPIYHQLVLYFVATWPQWLNSQTHFVRTSSFQNVSSSFRPPLPRLNLQSDEVRTAIWLPTSVLEWIIQDWALFQSLGRNSSGANKSPLTSSGTVESSKLSTPIWYWQNESRCWDLKAANEFMCPLKPQGRREPEDCSSAKDLSKPTPVSTGTAYAVTNWLSKLHQLD</sequence>
<dbReference type="Proteomes" id="UP001497525">
    <property type="component" value="Unassembled WGS sequence"/>
</dbReference>
<evidence type="ECO:0000256" key="5">
    <source>
        <dbReference type="SAM" id="MobiDB-lite"/>
    </source>
</evidence>
<gene>
    <name evidence="7" type="ORF">CDAUBV1_LOCUS15906</name>
</gene>
<feature type="compositionally biased region" description="Basic and acidic residues" evidence="5">
    <location>
        <begin position="341"/>
        <end position="355"/>
    </location>
</feature>
<dbReference type="PANTHER" id="PTHR42904">
    <property type="entry name" value="NUDIX HYDROLASE, NUDC SUBFAMILY"/>
    <property type="match status" value="1"/>
</dbReference>
<proteinExistence type="predicted"/>
<dbReference type="AlphaFoldDB" id="A0AAV2TVC3"/>
<evidence type="ECO:0000313" key="8">
    <source>
        <dbReference type="Proteomes" id="UP001497525"/>
    </source>
</evidence>
<dbReference type="GO" id="GO:0046872">
    <property type="term" value="F:metal ion binding"/>
    <property type="evidence" value="ECO:0007669"/>
    <property type="project" value="UniProtKB-KW"/>
</dbReference>
<evidence type="ECO:0000256" key="3">
    <source>
        <dbReference type="ARBA" id="ARBA00022801"/>
    </source>
</evidence>
<dbReference type="InterPro" id="IPR050241">
    <property type="entry name" value="NAD-cap_RNA_hydrolase_NudC"/>
</dbReference>
<evidence type="ECO:0000256" key="2">
    <source>
        <dbReference type="ARBA" id="ARBA00022723"/>
    </source>
</evidence>
<dbReference type="PROSITE" id="PS00893">
    <property type="entry name" value="NUDIX_BOX"/>
    <property type="match status" value="1"/>
</dbReference>
<keyword evidence="2" id="KW-0479">Metal-binding</keyword>
<evidence type="ECO:0000259" key="6">
    <source>
        <dbReference type="PROSITE" id="PS51462"/>
    </source>
</evidence>
<accession>A0AAV2TVC3</accession>
<comment type="cofactor">
    <cofactor evidence="1">
        <name>Mg(2+)</name>
        <dbReference type="ChEBI" id="CHEBI:18420"/>
    </cofactor>
</comment>
<dbReference type="GO" id="GO:0035529">
    <property type="term" value="F:NADH pyrophosphatase activity"/>
    <property type="evidence" value="ECO:0007669"/>
    <property type="project" value="TreeGrafter"/>
</dbReference>
<comment type="caution">
    <text evidence="7">The sequence shown here is derived from an EMBL/GenBank/DDBJ whole genome shotgun (WGS) entry which is preliminary data.</text>
</comment>
<reference evidence="7" key="1">
    <citation type="submission" date="2024-06" db="EMBL/GenBank/DDBJ databases">
        <authorList>
            <person name="Liu X."/>
            <person name="Lenzi L."/>
            <person name="Haldenby T S."/>
            <person name="Uol C."/>
        </authorList>
    </citation>
    <scope>NUCLEOTIDE SEQUENCE</scope>
</reference>
<dbReference type="Gene3D" id="3.90.79.10">
    <property type="entry name" value="Nucleoside Triphosphate Pyrophosphohydrolase"/>
    <property type="match status" value="1"/>
</dbReference>
<keyword evidence="4" id="KW-0460">Magnesium</keyword>
<dbReference type="InterPro" id="IPR015797">
    <property type="entry name" value="NUDIX_hydrolase-like_dom_sf"/>
</dbReference>
<dbReference type="PROSITE" id="PS51462">
    <property type="entry name" value="NUDIX"/>
    <property type="match status" value="1"/>
</dbReference>
<dbReference type="InterPro" id="IPR020084">
    <property type="entry name" value="NUDIX_hydrolase_CS"/>
</dbReference>
<dbReference type="SUPFAM" id="SSF55811">
    <property type="entry name" value="Nudix"/>
    <property type="match status" value="1"/>
</dbReference>
<dbReference type="GO" id="GO:0005777">
    <property type="term" value="C:peroxisome"/>
    <property type="evidence" value="ECO:0007669"/>
    <property type="project" value="TreeGrafter"/>
</dbReference>
<evidence type="ECO:0000256" key="1">
    <source>
        <dbReference type="ARBA" id="ARBA00001946"/>
    </source>
</evidence>
<dbReference type="EMBL" id="CAXLJL010000745">
    <property type="protein sequence ID" value="CAL5140598.1"/>
    <property type="molecule type" value="Genomic_DNA"/>
</dbReference>
<dbReference type="GO" id="GO:0005829">
    <property type="term" value="C:cytosol"/>
    <property type="evidence" value="ECO:0007669"/>
    <property type="project" value="TreeGrafter"/>
</dbReference>
<organism evidence="7 8">
    <name type="scientific">Calicophoron daubneyi</name>
    <name type="common">Rumen fluke</name>
    <name type="synonym">Paramphistomum daubneyi</name>
    <dbReference type="NCBI Taxonomy" id="300641"/>
    <lineage>
        <taxon>Eukaryota</taxon>
        <taxon>Metazoa</taxon>
        <taxon>Spiralia</taxon>
        <taxon>Lophotrochozoa</taxon>
        <taxon>Platyhelminthes</taxon>
        <taxon>Trematoda</taxon>
        <taxon>Digenea</taxon>
        <taxon>Plagiorchiida</taxon>
        <taxon>Pronocephalata</taxon>
        <taxon>Paramphistomoidea</taxon>
        <taxon>Paramphistomidae</taxon>
        <taxon>Calicophoron</taxon>
    </lineage>
</organism>
<dbReference type="GO" id="GO:0019677">
    <property type="term" value="P:NAD+ catabolic process"/>
    <property type="evidence" value="ECO:0007669"/>
    <property type="project" value="TreeGrafter"/>
</dbReference>
<name>A0AAV2TVC3_CALDB</name>
<dbReference type="PANTHER" id="PTHR42904:SF1">
    <property type="entry name" value="NUCLEOSIDE DIPHOSPHATE-LINKED MOIETY X MOTIF 17"/>
    <property type="match status" value="1"/>
</dbReference>
<dbReference type="InterPro" id="IPR000086">
    <property type="entry name" value="NUDIX_hydrolase_dom"/>
</dbReference>
<keyword evidence="3" id="KW-0378">Hydrolase</keyword>
<evidence type="ECO:0000313" key="7">
    <source>
        <dbReference type="EMBL" id="CAL5140598.1"/>
    </source>
</evidence>
<feature type="domain" description="Nudix hydrolase" evidence="6">
    <location>
        <begin position="117"/>
        <end position="291"/>
    </location>
</feature>
<feature type="region of interest" description="Disordered" evidence="5">
    <location>
        <begin position="339"/>
        <end position="362"/>
    </location>
</feature>
<evidence type="ECO:0000256" key="4">
    <source>
        <dbReference type="ARBA" id="ARBA00022842"/>
    </source>
</evidence>